<name>A0AAV8RDG5_ENSVE</name>
<evidence type="ECO:0000313" key="1">
    <source>
        <dbReference type="EMBL" id="KAJ8497339.1"/>
    </source>
</evidence>
<comment type="caution">
    <text evidence="1">The sequence shown here is derived from an EMBL/GenBank/DDBJ whole genome shotgun (WGS) entry which is preliminary data.</text>
</comment>
<organism evidence="1 2">
    <name type="scientific">Ensete ventricosum</name>
    <name type="common">Abyssinian banana</name>
    <name type="synonym">Musa ensete</name>
    <dbReference type="NCBI Taxonomy" id="4639"/>
    <lineage>
        <taxon>Eukaryota</taxon>
        <taxon>Viridiplantae</taxon>
        <taxon>Streptophyta</taxon>
        <taxon>Embryophyta</taxon>
        <taxon>Tracheophyta</taxon>
        <taxon>Spermatophyta</taxon>
        <taxon>Magnoliopsida</taxon>
        <taxon>Liliopsida</taxon>
        <taxon>Zingiberales</taxon>
        <taxon>Musaceae</taxon>
        <taxon>Ensete</taxon>
    </lineage>
</organism>
<proteinExistence type="predicted"/>
<reference evidence="1 2" key="1">
    <citation type="submission" date="2022-12" db="EMBL/GenBank/DDBJ databases">
        <title>Chromosome-scale assembly of the Ensete ventricosum genome.</title>
        <authorList>
            <person name="Dussert Y."/>
            <person name="Stocks J."/>
            <person name="Wendawek A."/>
            <person name="Woldeyes F."/>
            <person name="Nichols R.A."/>
            <person name="Borrell J.S."/>
        </authorList>
    </citation>
    <scope>NUCLEOTIDE SEQUENCE [LARGE SCALE GENOMIC DNA]</scope>
    <source>
        <strain evidence="2">cv. Maze</strain>
        <tissue evidence="1">Seeds</tissue>
    </source>
</reference>
<dbReference type="EMBL" id="JAQQAF010000003">
    <property type="protein sequence ID" value="KAJ8497339.1"/>
    <property type="molecule type" value="Genomic_DNA"/>
</dbReference>
<evidence type="ECO:0000313" key="2">
    <source>
        <dbReference type="Proteomes" id="UP001222027"/>
    </source>
</evidence>
<gene>
    <name evidence="1" type="ORF">OPV22_007891</name>
</gene>
<accession>A0AAV8RDG5</accession>
<keyword evidence="2" id="KW-1185">Reference proteome</keyword>
<sequence>MRVYISSINATVTPLDHDRTALRAGLLVEASLFAPLPKPKPSNLLLLLLRRCRRRRSSPLRTRARENTTRSLDLHRCSSFDSSGSAVISLSISTQITVENGQQSTVLWDTAL</sequence>
<dbReference type="Proteomes" id="UP001222027">
    <property type="component" value="Unassembled WGS sequence"/>
</dbReference>
<protein>
    <submittedName>
        <fullName evidence="1">Uncharacterized protein</fullName>
    </submittedName>
</protein>
<dbReference type="AlphaFoldDB" id="A0AAV8RDG5"/>